<evidence type="ECO:0000313" key="2">
    <source>
        <dbReference type="Proteomes" id="UP000789920"/>
    </source>
</evidence>
<protein>
    <submittedName>
        <fullName evidence="1">1122_t:CDS:1</fullName>
    </submittedName>
</protein>
<name>A0ACA9N0P3_9GLOM</name>
<organism evidence="1 2">
    <name type="scientific">Racocetra persica</name>
    <dbReference type="NCBI Taxonomy" id="160502"/>
    <lineage>
        <taxon>Eukaryota</taxon>
        <taxon>Fungi</taxon>
        <taxon>Fungi incertae sedis</taxon>
        <taxon>Mucoromycota</taxon>
        <taxon>Glomeromycotina</taxon>
        <taxon>Glomeromycetes</taxon>
        <taxon>Diversisporales</taxon>
        <taxon>Gigasporaceae</taxon>
        <taxon>Racocetra</taxon>
    </lineage>
</organism>
<dbReference type="Proteomes" id="UP000789920">
    <property type="component" value="Unassembled WGS sequence"/>
</dbReference>
<accession>A0ACA9N0P3</accession>
<reference evidence="1" key="1">
    <citation type="submission" date="2021-06" db="EMBL/GenBank/DDBJ databases">
        <authorList>
            <person name="Kallberg Y."/>
            <person name="Tangrot J."/>
            <person name="Rosling A."/>
        </authorList>
    </citation>
    <scope>NUCLEOTIDE SEQUENCE</scope>
    <source>
        <strain evidence="1">MA461A</strain>
    </source>
</reference>
<sequence length="168" mass="19523">MKNFGEYHDLYLETNILLLTDIFMNYTIMYLKDNSLDSSYYISAPGMFNNSLYKSSEVELKLITDKDNYLIVEDEICAITQYIPTEILDKVSLEKVSDIQSIAPDAEIDYILEVDLEVLVHLYDYFADYSLAPEKQIISENWLSLYNEISLPSSPDIYEAWNKGYKDS</sequence>
<dbReference type="EMBL" id="CAJVQC010010467">
    <property type="protein sequence ID" value="CAG8616948.1"/>
    <property type="molecule type" value="Genomic_DNA"/>
</dbReference>
<gene>
    <name evidence="1" type="ORF">RPERSI_LOCUS6546</name>
</gene>
<proteinExistence type="predicted"/>
<keyword evidence="2" id="KW-1185">Reference proteome</keyword>
<evidence type="ECO:0000313" key="1">
    <source>
        <dbReference type="EMBL" id="CAG8616948.1"/>
    </source>
</evidence>
<comment type="caution">
    <text evidence="1">The sequence shown here is derived from an EMBL/GenBank/DDBJ whole genome shotgun (WGS) entry which is preliminary data.</text>
</comment>